<dbReference type="EMBL" id="QFLI01000007">
    <property type="protein sequence ID" value="PXX98736.1"/>
    <property type="molecule type" value="Genomic_DNA"/>
</dbReference>
<dbReference type="OrthoDB" id="1056775at2"/>
<dbReference type="InterPro" id="IPR007627">
    <property type="entry name" value="RNA_pol_sigma70_r2"/>
</dbReference>
<dbReference type="AlphaFoldDB" id="A0A2V3ZUK6"/>
<keyword evidence="4" id="KW-0238">DNA-binding</keyword>
<dbReference type="PANTHER" id="PTHR43133:SF8">
    <property type="entry name" value="RNA POLYMERASE SIGMA FACTOR HI_1459-RELATED"/>
    <property type="match status" value="1"/>
</dbReference>
<dbReference type="Proteomes" id="UP000248079">
    <property type="component" value="Unassembled WGS sequence"/>
</dbReference>
<evidence type="ECO:0000256" key="5">
    <source>
        <dbReference type="ARBA" id="ARBA00023163"/>
    </source>
</evidence>
<evidence type="ECO:0000256" key="1">
    <source>
        <dbReference type="ARBA" id="ARBA00010641"/>
    </source>
</evidence>
<dbReference type="Gene3D" id="1.10.10.10">
    <property type="entry name" value="Winged helix-like DNA-binding domain superfamily/Winged helix DNA-binding domain"/>
    <property type="match status" value="1"/>
</dbReference>
<keyword evidence="9" id="KW-1185">Reference proteome</keyword>
<dbReference type="SUPFAM" id="SSF88946">
    <property type="entry name" value="Sigma2 domain of RNA polymerase sigma factors"/>
    <property type="match status" value="1"/>
</dbReference>
<dbReference type="Pfam" id="PF04542">
    <property type="entry name" value="Sigma70_r2"/>
    <property type="match status" value="1"/>
</dbReference>
<dbReference type="InterPro" id="IPR013325">
    <property type="entry name" value="RNA_pol_sigma_r2"/>
</dbReference>
<accession>A0A2V3ZUK6</accession>
<keyword evidence="5" id="KW-0804">Transcription</keyword>
<evidence type="ECO:0000256" key="3">
    <source>
        <dbReference type="ARBA" id="ARBA00023082"/>
    </source>
</evidence>
<sequence>MSSLYQNIHQDLIELCGKNDPKAQFKIYKLYYKAMYNSSLRIVKDESEAEDIMQEAFLSAFKNIKKYKGEVSFGAWLKRIVINRSLDSLKKRKLELFPLEDELYKLKEEESSYEIEDTKEQIDIIKKGINLLPTGYRIILNLYLLEGYDHEEIAKVMNVNASTSRSQFLRAKKKLIQILEKEKTKKLL</sequence>
<keyword evidence="3" id="KW-0731">Sigma factor</keyword>
<evidence type="ECO:0000256" key="4">
    <source>
        <dbReference type="ARBA" id="ARBA00023125"/>
    </source>
</evidence>
<gene>
    <name evidence="8" type="ORF">DF185_15250</name>
</gene>
<dbReference type="Pfam" id="PF08281">
    <property type="entry name" value="Sigma70_r4_2"/>
    <property type="match status" value="1"/>
</dbReference>
<evidence type="ECO:0000259" key="7">
    <source>
        <dbReference type="Pfam" id="PF08281"/>
    </source>
</evidence>
<dbReference type="RefSeq" id="WP_110361627.1">
    <property type="nucleotide sequence ID" value="NZ_QFLI01000007.1"/>
</dbReference>
<proteinExistence type="inferred from homology"/>
<evidence type="ECO:0000259" key="6">
    <source>
        <dbReference type="Pfam" id="PF04542"/>
    </source>
</evidence>
<dbReference type="GO" id="GO:0016987">
    <property type="term" value="F:sigma factor activity"/>
    <property type="evidence" value="ECO:0007669"/>
    <property type="project" value="UniProtKB-KW"/>
</dbReference>
<dbReference type="InterPro" id="IPR013249">
    <property type="entry name" value="RNA_pol_sigma70_r4_t2"/>
</dbReference>
<keyword evidence="2" id="KW-0805">Transcription regulation</keyword>
<dbReference type="PANTHER" id="PTHR43133">
    <property type="entry name" value="RNA POLYMERASE ECF-TYPE SIGMA FACTO"/>
    <property type="match status" value="1"/>
</dbReference>
<feature type="domain" description="RNA polymerase sigma factor 70 region 4 type 2" evidence="7">
    <location>
        <begin position="125"/>
        <end position="175"/>
    </location>
</feature>
<reference evidence="8 9" key="1">
    <citation type="submission" date="2018-05" db="EMBL/GenBank/DDBJ databases">
        <title>Marinifilum breve JC075T sp. nov., a marine bacterium isolated from Yongle Blue Hole in the South China Sea.</title>
        <authorList>
            <person name="Fu T."/>
        </authorList>
    </citation>
    <scope>NUCLEOTIDE SEQUENCE [LARGE SCALE GENOMIC DNA]</scope>
    <source>
        <strain evidence="8 9">JC075</strain>
    </source>
</reference>
<feature type="domain" description="RNA polymerase sigma-70 region 2" evidence="6">
    <location>
        <begin position="28"/>
        <end position="93"/>
    </location>
</feature>
<dbReference type="GO" id="GO:0006352">
    <property type="term" value="P:DNA-templated transcription initiation"/>
    <property type="evidence" value="ECO:0007669"/>
    <property type="project" value="InterPro"/>
</dbReference>
<dbReference type="Gene3D" id="1.10.1740.10">
    <property type="match status" value="1"/>
</dbReference>
<evidence type="ECO:0000313" key="8">
    <source>
        <dbReference type="EMBL" id="PXX98736.1"/>
    </source>
</evidence>
<dbReference type="SUPFAM" id="SSF88659">
    <property type="entry name" value="Sigma3 and sigma4 domains of RNA polymerase sigma factors"/>
    <property type="match status" value="1"/>
</dbReference>
<dbReference type="NCBIfam" id="TIGR02937">
    <property type="entry name" value="sigma70-ECF"/>
    <property type="match status" value="1"/>
</dbReference>
<protein>
    <submittedName>
        <fullName evidence="8">RNA polymerase</fullName>
    </submittedName>
</protein>
<evidence type="ECO:0000256" key="2">
    <source>
        <dbReference type="ARBA" id="ARBA00023015"/>
    </source>
</evidence>
<dbReference type="InterPro" id="IPR039425">
    <property type="entry name" value="RNA_pol_sigma-70-like"/>
</dbReference>
<evidence type="ECO:0000313" key="9">
    <source>
        <dbReference type="Proteomes" id="UP000248079"/>
    </source>
</evidence>
<dbReference type="InterPro" id="IPR013324">
    <property type="entry name" value="RNA_pol_sigma_r3/r4-like"/>
</dbReference>
<organism evidence="8 9">
    <name type="scientific">Marinifilum breve</name>
    <dbReference type="NCBI Taxonomy" id="2184082"/>
    <lineage>
        <taxon>Bacteria</taxon>
        <taxon>Pseudomonadati</taxon>
        <taxon>Bacteroidota</taxon>
        <taxon>Bacteroidia</taxon>
        <taxon>Marinilabiliales</taxon>
        <taxon>Marinifilaceae</taxon>
    </lineage>
</organism>
<dbReference type="GO" id="GO:0003677">
    <property type="term" value="F:DNA binding"/>
    <property type="evidence" value="ECO:0007669"/>
    <property type="project" value="UniProtKB-KW"/>
</dbReference>
<comment type="similarity">
    <text evidence="1">Belongs to the sigma-70 factor family. ECF subfamily.</text>
</comment>
<dbReference type="InterPro" id="IPR036388">
    <property type="entry name" value="WH-like_DNA-bd_sf"/>
</dbReference>
<dbReference type="InterPro" id="IPR014284">
    <property type="entry name" value="RNA_pol_sigma-70_dom"/>
</dbReference>
<name>A0A2V3ZUK6_9BACT</name>
<comment type="caution">
    <text evidence="8">The sequence shown here is derived from an EMBL/GenBank/DDBJ whole genome shotgun (WGS) entry which is preliminary data.</text>
</comment>